<accession>A0ABU4AU48</accession>
<dbReference type="Pfam" id="PF24731">
    <property type="entry name" value="DUF7683"/>
    <property type="match status" value="1"/>
</dbReference>
<dbReference type="InterPro" id="IPR056100">
    <property type="entry name" value="DUF7683"/>
</dbReference>
<dbReference type="RefSeq" id="WP_317547388.1">
    <property type="nucleotide sequence ID" value="NZ_JAWLKE010000002.1"/>
</dbReference>
<feature type="domain" description="DUF7683" evidence="1">
    <location>
        <begin position="1"/>
        <end position="74"/>
    </location>
</feature>
<dbReference type="Proteomes" id="UP001185899">
    <property type="component" value="Unassembled WGS sequence"/>
</dbReference>
<comment type="caution">
    <text evidence="2">The sequence shown here is derived from an EMBL/GenBank/DDBJ whole genome shotgun (WGS) entry which is preliminary data.</text>
</comment>
<dbReference type="EMBL" id="JAWLKE010000002">
    <property type="protein sequence ID" value="MDV6229766.1"/>
    <property type="molecule type" value="Genomic_DNA"/>
</dbReference>
<evidence type="ECO:0000259" key="1">
    <source>
        <dbReference type="Pfam" id="PF24731"/>
    </source>
</evidence>
<keyword evidence="3" id="KW-1185">Reference proteome</keyword>
<reference evidence="2 3" key="1">
    <citation type="submission" date="2023-10" db="EMBL/GenBank/DDBJ databases">
        <title>Development of a sustainable strategy for remediation of hydrocarbon-contaminated territories based on the waste exchange concept.</title>
        <authorList>
            <person name="Krivoruchko A."/>
        </authorList>
    </citation>
    <scope>NUCLEOTIDE SEQUENCE [LARGE SCALE GENOMIC DNA]</scope>
    <source>
        <strain evidence="2 3">IEGM 1322</strain>
    </source>
</reference>
<gene>
    <name evidence="2" type="ORF">R3P95_04340</name>
</gene>
<protein>
    <recommendedName>
        <fullName evidence="1">DUF7683 domain-containing protein</fullName>
    </recommendedName>
</protein>
<name>A0ABU4AU48_9NOCA</name>
<evidence type="ECO:0000313" key="3">
    <source>
        <dbReference type="Proteomes" id="UP001185899"/>
    </source>
</evidence>
<proteinExistence type="predicted"/>
<organism evidence="2 3">
    <name type="scientific">Rhodococcus cercidiphylli</name>
    <dbReference type="NCBI Taxonomy" id="489916"/>
    <lineage>
        <taxon>Bacteria</taxon>
        <taxon>Bacillati</taxon>
        <taxon>Actinomycetota</taxon>
        <taxon>Actinomycetes</taxon>
        <taxon>Mycobacteriales</taxon>
        <taxon>Nocardiaceae</taxon>
        <taxon>Rhodococcus</taxon>
    </lineage>
</organism>
<sequence>MWYLDAYENKSELLAKSYPLQGATSTTIKELIGTNEESGPIEAAMHEVAPADLPRFARYIDGELLIDLGCTYFVGLFAD</sequence>
<evidence type="ECO:0000313" key="2">
    <source>
        <dbReference type="EMBL" id="MDV6229766.1"/>
    </source>
</evidence>